<protein>
    <submittedName>
        <fullName evidence="3">Efflux transporter outer membrane subunit</fullName>
    </submittedName>
</protein>
<keyword evidence="2" id="KW-1134">Transmembrane beta strand</keyword>
<sequence length="489" mass="52104">MPEQAMNRNFPRLAAAAVAALAFLSGCASLAPTYERPAAPVPAQLGSTTADTAAAATPVADIGWQSFFGDERLQKVIALALENNRDLRIAALNIERARGLYGVQQADLLPSVGVAAGQTAQRVPGDLSTSGQARVTRQYSATLGFSAYELDLFGRVRSLNDASLQQFLSSQEARRATHIGLVSQVAASWLTLAADRQRQSLAEATFKSQSDTLRLTQRRFELGVSSDLDVQRARTTVETARADAARYAGQVQSDLQSLQLVVGRPVPAELLPNEQALSLAFAPLPAGLSSEVLLQRPDVAQAERDLQAANATIGAARAAFFPRISLTASIGTASSSLSGLFGAGSGIWSFVPQLALPIFDQGRNRSNLQVAQADRDIRVATYERSIQSAFREVAEGLAQRESLVEQLAAQQSLEEAAQRAQFLSQARFERGVDDFLSVLDAQRSLYTAQQGRITTALAQQINAVTLYKALGGGWEASTRTASTAAGGAR</sequence>
<comment type="similarity">
    <text evidence="1 2">Belongs to the outer membrane factor (OMF) (TC 1.B.17) family.</text>
</comment>
<dbReference type="Proteomes" id="UP001293718">
    <property type="component" value="Unassembled WGS sequence"/>
</dbReference>
<dbReference type="Gene3D" id="1.20.1600.10">
    <property type="entry name" value="Outer membrane efflux proteins (OEP)"/>
    <property type="match status" value="1"/>
</dbReference>
<name>A0ABU5IIV5_9BURK</name>
<comment type="caution">
    <text evidence="3">The sequence shown here is derived from an EMBL/GenBank/DDBJ whole genome shotgun (WGS) entry which is preliminary data.</text>
</comment>
<evidence type="ECO:0000313" key="4">
    <source>
        <dbReference type="Proteomes" id="UP001293718"/>
    </source>
</evidence>
<dbReference type="Gene3D" id="2.20.200.10">
    <property type="entry name" value="Outer membrane efflux proteins (OEP)"/>
    <property type="match status" value="1"/>
</dbReference>
<comment type="subcellular location">
    <subcellularLocation>
        <location evidence="2">Cell membrane</location>
        <topology evidence="2">Lipid-anchor</topology>
    </subcellularLocation>
</comment>
<dbReference type="NCBIfam" id="TIGR01845">
    <property type="entry name" value="outer_NodT"/>
    <property type="match status" value="1"/>
</dbReference>
<dbReference type="RefSeq" id="WP_322466663.1">
    <property type="nucleotide sequence ID" value="NZ_JAXOJX010000032.1"/>
</dbReference>
<dbReference type="PANTHER" id="PTHR30203:SF32">
    <property type="entry name" value="CATION EFFLUX SYSTEM PROTEIN CUSC"/>
    <property type="match status" value="1"/>
</dbReference>
<feature type="chain" id="PRO_5044965019" evidence="2">
    <location>
        <begin position="31"/>
        <end position="489"/>
    </location>
</feature>
<keyword evidence="2" id="KW-0732">Signal</keyword>
<feature type="signal peptide" evidence="2">
    <location>
        <begin position="1"/>
        <end position="30"/>
    </location>
</feature>
<keyword evidence="2" id="KW-0449">Lipoprotein</keyword>
<dbReference type="Pfam" id="PF02321">
    <property type="entry name" value="OEP"/>
    <property type="match status" value="2"/>
</dbReference>
<keyword evidence="2" id="KW-0564">Palmitate</keyword>
<keyword evidence="2" id="KW-0812">Transmembrane</keyword>
<keyword evidence="2" id="KW-0472">Membrane</keyword>
<dbReference type="SUPFAM" id="SSF56954">
    <property type="entry name" value="Outer membrane efflux proteins (OEP)"/>
    <property type="match status" value="1"/>
</dbReference>
<dbReference type="EMBL" id="JAXOJX010000032">
    <property type="protein sequence ID" value="MDZ5458631.1"/>
    <property type="molecule type" value="Genomic_DNA"/>
</dbReference>
<organism evidence="3 4">
    <name type="scientific">Azohydromonas lata</name>
    <dbReference type="NCBI Taxonomy" id="45677"/>
    <lineage>
        <taxon>Bacteria</taxon>
        <taxon>Pseudomonadati</taxon>
        <taxon>Pseudomonadota</taxon>
        <taxon>Betaproteobacteria</taxon>
        <taxon>Burkholderiales</taxon>
        <taxon>Sphaerotilaceae</taxon>
        <taxon>Azohydromonas</taxon>
    </lineage>
</organism>
<dbReference type="PANTHER" id="PTHR30203">
    <property type="entry name" value="OUTER MEMBRANE CATION EFFLUX PROTEIN"/>
    <property type="match status" value="1"/>
</dbReference>
<evidence type="ECO:0000256" key="1">
    <source>
        <dbReference type="ARBA" id="ARBA00007613"/>
    </source>
</evidence>
<proteinExistence type="inferred from homology"/>
<accession>A0ABU5IIV5</accession>
<gene>
    <name evidence="3" type="ORF">SM757_18795</name>
</gene>
<reference evidence="3 4" key="1">
    <citation type="submission" date="2023-11" db="EMBL/GenBank/DDBJ databases">
        <title>Draft genome of Azohydromonas lata strain H1 (DSM1123), a polyhydroxyalkanoate producer.</title>
        <authorList>
            <person name="Traversa D."/>
            <person name="D'Addabbo P."/>
            <person name="Pazzani C."/>
            <person name="Manzari C."/>
            <person name="Chiara M."/>
            <person name="Scrascia M."/>
        </authorList>
    </citation>
    <scope>NUCLEOTIDE SEQUENCE [LARGE SCALE GENOMIC DNA]</scope>
    <source>
        <strain evidence="3 4">H1</strain>
    </source>
</reference>
<keyword evidence="4" id="KW-1185">Reference proteome</keyword>
<dbReference type="InterPro" id="IPR010131">
    <property type="entry name" value="MdtP/NodT-like"/>
</dbReference>
<evidence type="ECO:0000256" key="2">
    <source>
        <dbReference type="RuleBase" id="RU362097"/>
    </source>
</evidence>
<dbReference type="InterPro" id="IPR003423">
    <property type="entry name" value="OMP_efflux"/>
</dbReference>
<evidence type="ECO:0000313" key="3">
    <source>
        <dbReference type="EMBL" id="MDZ5458631.1"/>
    </source>
</evidence>